<evidence type="ECO:0000313" key="3">
    <source>
        <dbReference type="Proteomes" id="UP000006683"/>
    </source>
</evidence>
<dbReference type="eggNOG" id="ENOG5032UGD">
    <property type="taxonomic scope" value="Bacteria"/>
</dbReference>
<organism evidence="2 3">
    <name type="scientific">Ferrimonas balearica (strain DSM 9799 / CCM 4581 / KCTC 23876 / PAT)</name>
    <dbReference type="NCBI Taxonomy" id="550540"/>
    <lineage>
        <taxon>Bacteria</taxon>
        <taxon>Pseudomonadati</taxon>
        <taxon>Pseudomonadota</taxon>
        <taxon>Gammaproteobacteria</taxon>
        <taxon>Alteromonadales</taxon>
        <taxon>Ferrimonadaceae</taxon>
        <taxon>Ferrimonas</taxon>
    </lineage>
</organism>
<protein>
    <recommendedName>
        <fullName evidence="4">Selenocysteine synthase</fullName>
    </recommendedName>
</protein>
<dbReference type="EMBL" id="CP002209">
    <property type="protein sequence ID" value="ADN77530.1"/>
    <property type="molecule type" value="Genomic_DNA"/>
</dbReference>
<name>E1SLH9_FERBD</name>
<dbReference type="KEGG" id="fbl:Fbal_3331"/>
<dbReference type="Proteomes" id="UP000006683">
    <property type="component" value="Chromosome"/>
</dbReference>
<reference evidence="2 3" key="1">
    <citation type="journal article" date="2010" name="Stand. Genomic Sci.">
        <title>Complete genome sequence of Ferrimonas balearica type strain (PAT).</title>
        <authorList>
            <person name="Nolan M."/>
            <person name="Sikorski J."/>
            <person name="Davenport K."/>
            <person name="Lucas S."/>
            <person name="Glavina Del Rio T."/>
            <person name="Tice H."/>
            <person name="Cheng J."/>
            <person name="Goodwin L."/>
            <person name="Pitluck S."/>
            <person name="Liolios K."/>
            <person name="Ivanova N."/>
            <person name="Mavromatis K."/>
            <person name="Ovchinnikova G."/>
            <person name="Pati A."/>
            <person name="Chen A."/>
            <person name="Palaniappan K."/>
            <person name="Land M."/>
            <person name="Hauser L."/>
            <person name="Chang Y."/>
            <person name="Jeffries C."/>
            <person name="Tapia R."/>
            <person name="Brettin T."/>
            <person name="Detter J."/>
            <person name="Han C."/>
            <person name="Yasawong M."/>
            <person name="Rohde M."/>
            <person name="Tindall B."/>
            <person name="Goker M."/>
            <person name="Woyke T."/>
            <person name="Bristow J."/>
            <person name="Eisen J."/>
            <person name="Markowitz V."/>
            <person name="Hugenholtz P."/>
            <person name="Kyrpides N."/>
            <person name="Klenk H."/>
            <person name="Lapidus A."/>
        </authorList>
    </citation>
    <scope>NUCLEOTIDE SEQUENCE [LARGE SCALE GENOMIC DNA]</scope>
    <source>
        <strain evidence="3">DSM 9799 / CCM 4581 / KCTC 23876 / PAT</strain>
    </source>
</reference>
<dbReference type="STRING" id="550540.Fbal_3331"/>
<evidence type="ECO:0000313" key="2">
    <source>
        <dbReference type="EMBL" id="ADN77530.1"/>
    </source>
</evidence>
<sequence>MLATAPTKPTAEEASEPLPEAPPLEDPTDDADQRWYDKAHNLLSASAQDSALWFDDFFGPSEEADQASSHFRLRLQQRMFERESNEFKVRVSASYYLPNTEKRLKLLVESDPDSELTELRDGQSEEGDGGARAALRWIPLDFRRWDLSFDIGVQLDSGLDPFARTRARYFYSFDERTVMKFSQEFKAEVQDGWSETSRLTLERIFSRSGYRLHGRAKYGEQTEGLEWSTTFVRAQRLDTRSALATFVSASGQTKDEEEQSEIYRLGANYRRNFLRSWLFYEIEPQLTWPRKYDYVTNLELRLTLEVQFGNWDRGRDRINQI</sequence>
<gene>
    <name evidence="2" type="ordered locus">Fbal_3331</name>
</gene>
<evidence type="ECO:0000256" key="1">
    <source>
        <dbReference type="SAM" id="MobiDB-lite"/>
    </source>
</evidence>
<accession>E1SLH9</accession>
<proteinExistence type="predicted"/>
<keyword evidence="3" id="KW-1185">Reference proteome</keyword>
<feature type="region of interest" description="Disordered" evidence="1">
    <location>
        <begin position="1"/>
        <end position="33"/>
    </location>
</feature>
<dbReference type="AlphaFoldDB" id="E1SLH9"/>
<dbReference type="HOGENOM" id="CLU_056319_1_0_6"/>
<evidence type="ECO:0008006" key="4">
    <source>
        <dbReference type="Google" id="ProtNLM"/>
    </source>
</evidence>